<name>A0A9Q0IEQ1_9TELE</name>
<accession>A0A9Q0IEQ1</accession>
<feature type="region of interest" description="Disordered" evidence="1">
    <location>
        <begin position="200"/>
        <end position="232"/>
    </location>
</feature>
<feature type="transmembrane region" description="Helical" evidence="2">
    <location>
        <begin position="12"/>
        <end position="33"/>
    </location>
</feature>
<reference evidence="3" key="1">
    <citation type="submission" date="2022-07" db="EMBL/GenBank/DDBJ databases">
        <title>Chromosome-level genome of Muraenolepis orangiensis.</title>
        <authorList>
            <person name="Kim J."/>
        </authorList>
    </citation>
    <scope>NUCLEOTIDE SEQUENCE</scope>
    <source>
        <strain evidence="3">KU_S4_2022</strain>
        <tissue evidence="3">Muscle</tissue>
    </source>
</reference>
<evidence type="ECO:0000256" key="1">
    <source>
        <dbReference type="SAM" id="MobiDB-lite"/>
    </source>
</evidence>
<protein>
    <submittedName>
        <fullName evidence="3">Uncharacterized protein</fullName>
    </submittedName>
</protein>
<feature type="transmembrane region" description="Helical" evidence="2">
    <location>
        <begin position="156"/>
        <end position="176"/>
    </location>
</feature>
<comment type="caution">
    <text evidence="3">The sequence shown here is derived from an EMBL/GenBank/DDBJ whole genome shotgun (WGS) entry which is preliminary data.</text>
</comment>
<keyword evidence="2" id="KW-0812">Transmembrane</keyword>
<evidence type="ECO:0000313" key="3">
    <source>
        <dbReference type="EMBL" id="KAJ3595989.1"/>
    </source>
</evidence>
<dbReference type="AlphaFoldDB" id="A0A9Q0IEQ1"/>
<evidence type="ECO:0000256" key="2">
    <source>
        <dbReference type="SAM" id="Phobius"/>
    </source>
</evidence>
<keyword evidence="2" id="KW-1133">Transmembrane helix</keyword>
<feature type="transmembrane region" description="Helical" evidence="2">
    <location>
        <begin position="113"/>
        <end position="136"/>
    </location>
</feature>
<dbReference type="EMBL" id="JANIIK010000110">
    <property type="protein sequence ID" value="KAJ3595989.1"/>
    <property type="molecule type" value="Genomic_DNA"/>
</dbReference>
<evidence type="ECO:0000313" key="4">
    <source>
        <dbReference type="Proteomes" id="UP001148018"/>
    </source>
</evidence>
<proteinExistence type="predicted"/>
<dbReference type="OrthoDB" id="9926994at2759"/>
<keyword evidence="2" id="KW-0472">Membrane</keyword>
<dbReference type="PROSITE" id="PS51257">
    <property type="entry name" value="PROKAR_LIPOPROTEIN"/>
    <property type="match status" value="1"/>
</dbReference>
<keyword evidence="4" id="KW-1185">Reference proteome</keyword>
<gene>
    <name evidence="3" type="ORF">NHX12_002398</name>
</gene>
<organism evidence="3 4">
    <name type="scientific">Muraenolepis orangiensis</name>
    <name type="common">Patagonian moray cod</name>
    <dbReference type="NCBI Taxonomy" id="630683"/>
    <lineage>
        <taxon>Eukaryota</taxon>
        <taxon>Metazoa</taxon>
        <taxon>Chordata</taxon>
        <taxon>Craniata</taxon>
        <taxon>Vertebrata</taxon>
        <taxon>Euteleostomi</taxon>
        <taxon>Actinopterygii</taxon>
        <taxon>Neopterygii</taxon>
        <taxon>Teleostei</taxon>
        <taxon>Neoteleostei</taxon>
        <taxon>Acanthomorphata</taxon>
        <taxon>Zeiogadaria</taxon>
        <taxon>Gadariae</taxon>
        <taxon>Gadiformes</taxon>
        <taxon>Muraenolepidoidei</taxon>
        <taxon>Muraenolepididae</taxon>
        <taxon>Muraenolepis</taxon>
    </lineage>
</organism>
<sequence>MKLPVLEDLESRFRVASSCVGLVGCLCVCYAVWTPYWFMKRGLWTVMNVTVRAPADEDVLFKAQESEKVFGVLASLMALSSAALCLIFALCWTSRTVHSYSNTRSLLMSGTTLYPTTLLLLTLAPTGFFFLLSWSLFTSQHREEIQQNPLGLGSSYWLGMFGWVILLVVQPALFLVEQCMVPDPLPDLMRSILYGQLPSEQQPTSRSYSNASEPCYSKKTTHSTPRRVVSLA</sequence>
<dbReference type="Proteomes" id="UP001148018">
    <property type="component" value="Unassembled WGS sequence"/>
</dbReference>
<feature type="compositionally biased region" description="Polar residues" evidence="1">
    <location>
        <begin position="200"/>
        <end position="212"/>
    </location>
</feature>
<feature type="transmembrane region" description="Helical" evidence="2">
    <location>
        <begin position="69"/>
        <end position="92"/>
    </location>
</feature>